<dbReference type="EMBL" id="PQFF01000054">
    <property type="protein sequence ID" value="RHZ85970.1"/>
    <property type="molecule type" value="Genomic_DNA"/>
</dbReference>
<sequence>MITLIVSVFLFSTPITARKCDTIIQARKYTTTVYPSNCPTHSTVTVISTTSIDTTTTSTTTTTKSEATYTITISTTTTTTDIFTPQKRNKAFTCIPNNKDCHTNVYKNKCVKTIFCNPTVFLPCPPVYTKTTTSISTSTSINTVIVTSRTIIPLKPIFTFTTSISTFTTTSTYVQSAP</sequence>
<dbReference type="Proteomes" id="UP000266861">
    <property type="component" value="Unassembled WGS sequence"/>
</dbReference>
<dbReference type="OrthoDB" id="2421600at2759"/>
<reference evidence="2 3" key="1">
    <citation type="submission" date="2018-08" db="EMBL/GenBank/DDBJ databases">
        <title>Genome and evolution of the arbuscular mycorrhizal fungus Diversispora epigaea (formerly Glomus versiforme) and its bacterial endosymbionts.</title>
        <authorList>
            <person name="Sun X."/>
            <person name="Fei Z."/>
            <person name="Harrison M."/>
        </authorList>
    </citation>
    <scope>NUCLEOTIDE SEQUENCE [LARGE SCALE GENOMIC DNA]</scope>
    <source>
        <strain evidence="2 3">IT104</strain>
    </source>
</reference>
<evidence type="ECO:0000313" key="2">
    <source>
        <dbReference type="EMBL" id="RHZ85970.1"/>
    </source>
</evidence>
<protein>
    <submittedName>
        <fullName evidence="2">Uncharacterized protein</fullName>
    </submittedName>
</protein>
<keyword evidence="1" id="KW-0732">Signal</keyword>
<evidence type="ECO:0000313" key="3">
    <source>
        <dbReference type="Proteomes" id="UP000266861"/>
    </source>
</evidence>
<feature type="chain" id="PRO_5017216907" evidence="1">
    <location>
        <begin position="18"/>
        <end position="178"/>
    </location>
</feature>
<proteinExistence type="predicted"/>
<keyword evidence="3" id="KW-1185">Reference proteome</keyword>
<name>A0A397JNB6_9GLOM</name>
<gene>
    <name evidence="2" type="ORF">Glove_57g97</name>
</gene>
<accession>A0A397JNB6</accession>
<feature type="signal peptide" evidence="1">
    <location>
        <begin position="1"/>
        <end position="17"/>
    </location>
</feature>
<organism evidence="2 3">
    <name type="scientific">Diversispora epigaea</name>
    <dbReference type="NCBI Taxonomy" id="1348612"/>
    <lineage>
        <taxon>Eukaryota</taxon>
        <taxon>Fungi</taxon>
        <taxon>Fungi incertae sedis</taxon>
        <taxon>Mucoromycota</taxon>
        <taxon>Glomeromycotina</taxon>
        <taxon>Glomeromycetes</taxon>
        <taxon>Diversisporales</taxon>
        <taxon>Diversisporaceae</taxon>
        <taxon>Diversispora</taxon>
    </lineage>
</organism>
<dbReference type="AlphaFoldDB" id="A0A397JNB6"/>
<comment type="caution">
    <text evidence="2">The sequence shown here is derived from an EMBL/GenBank/DDBJ whole genome shotgun (WGS) entry which is preliminary data.</text>
</comment>
<evidence type="ECO:0000256" key="1">
    <source>
        <dbReference type="SAM" id="SignalP"/>
    </source>
</evidence>